<dbReference type="KEGG" id="amus:LMH87_000157"/>
<keyword evidence="3" id="KW-1185">Reference proteome</keyword>
<feature type="domain" description="Protein kinase" evidence="1">
    <location>
        <begin position="152"/>
        <end position="293"/>
    </location>
</feature>
<evidence type="ECO:0000313" key="3">
    <source>
        <dbReference type="Proteomes" id="UP001144673"/>
    </source>
</evidence>
<protein>
    <recommendedName>
        <fullName evidence="1">Protein kinase domain-containing protein</fullName>
    </recommendedName>
</protein>
<comment type="caution">
    <text evidence="2">The sequence shown here is derived from an EMBL/GenBank/DDBJ whole genome shotgun (WGS) entry which is preliminary data.</text>
</comment>
<dbReference type="EMBL" id="JAJHUN010000007">
    <property type="protein sequence ID" value="KAJ4154883.1"/>
    <property type="molecule type" value="Genomic_DNA"/>
</dbReference>
<gene>
    <name evidence="2" type="ORF">LMH87_000157</name>
</gene>
<dbReference type="GO" id="GO:0005524">
    <property type="term" value="F:ATP binding"/>
    <property type="evidence" value="ECO:0007669"/>
    <property type="project" value="InterPro"/>
</dbReference>
<reference evidence="2" key="1">
    <citation type="journal article" date="2023" name="Access Microbiol">
        <title>De-novo genome assembly for Akanthomyces muscarius, a biocontrol agent of insect agricultural pests.</title>
        <authorList>
            <person name="Erdos Z."/>
            <person name="Studholme D.J."/>
            <person name="Raymond B."/>
            <person name="Sharma M."/>
        </authorList>
    </citation>
    <scope>NUCLEOTIDE SEQUENCE</scope>
    <source>
        <strain evidence="2">Ve6</strain>
    </source>
</reference>
<dbReference type="PROSITE" id="PS50011">
    <property type="entry name" value="PROTEIN_KINASE_DOM"/>
    <property type="match status" value="1"/>
</dbReference>
<evidence type="ECO:0000259" key="1">
    <source>
        <dbReference type="PROSITE" id="PS50011"/>
    </source>
</evidence>
<accession>A0A9W8QGR9</accession>
<name>A0A9W8QGR9_AKAMU</name>
<dbReference type="RefSeq" id="XP_056055007.1">
    <property type="nucleotide sequence ID" value="XM_056198018.1"/>
</dbReference>
<dbReference type="InterPro" id="IPR000719">
    <property type="entry name" value="Prot_kinase_dom"/>
</dbReference>
<evidence type="ECO:0000313" key="2">
    <source>
        <dbReference type="EMBL" id="KAJ4154883.1"/>
    </source>
</evidence>
<dbReference type="GeneID" id="80887316"/>
<sequence length="293" mass="32229">MGPENAAVPNCAPDGARASPPLENKLINYLHEGVVAKEQELNDTYDDDDYENGWAKNEALHELAEKAILRLAALLFEQKAPSAKTFPKGLSVQDLVWHPKVHFRLQTIDGTAKIFEITPDQAVCAPEREILPGPDASFTPDPRFPMHSAGNIQVLKIFDSGNGPACQVRLDDGQVVVPKTLPNGLKSDDIKREMRMLVAIHDAEARLGISVATPHLLGYVTHAEDPDLVIGFLREWVPSSSRLGATLECVPLAKTDVDTRQKWADQIKETMDDLHDMGLSWSDCKAANVIVDE</sequence>
<proteinExistence type="predicted"/>
<dbReference type="InterPro" id="IPR011009">
    <property type="entry name" value="Kinase-like_dom_sf"/>
</dbReference>
<organism evidence="2 3">
    <name type="scientific">Akanthomyces muscarius</name>
    <name type="common">Entomopathogenic fungus</name>
    <name type="synonym">Lecanicillium muscarium</name>
    <dbReference type="NCBI Taxonomy" id="2231603"/>
    <lineage>
        <taxon>Eukaryota</taxon>
        <taxon>Fungi</taxon>
        <taxon>Dikarya</taxon>
        <taxon>Ascomycota</taxon>
        <taxon>Pezizomycotina</taxon>
        <taxon>Sordariomycetes</taxon>
        <taxon>Hypocreomycetidae</taxon>
        <taxon>Hypocreales</taxon>
        <taxon>Cordycipitaceae</taxon>
        <taxon>Akanthomyces</taxon>
    </lineage>
</organism>
<dbReference type="GO" id="GO:0004672">
    <property type="term" value="F:protein kinase activity"/>
    <property type="evidence" value="ECO:0007669"/>
    <property type="project" value="InterPro"/>
</dbReference>
<dbReference type="SUPFAM" id="SSF56112">
    <property type="entry name" value="Protein kinase-like (PK-like)"/>
    <property type="match status" value="1"/>
</dbReference>
<dbReference type="Proteomes" id="UP001144673">
    <property type="component" value="Chromosome 6"/>
</dbReference>
<dbReference type="AlphaFoldDB" id="A0A9W8QGR9"/>